<feature type="region of interest" description="Disordered" evidence="1">
    <location>
        <begin position="84"/>
        <end position="149"/>
    </location>
</feature>
<feature type="compositionally biased region" description="Basic and acidic residues" evidence="1">
    <location>
        <begin position="18"/>
        <end position="32"/>
    </location>
</feature>
<feature type="compositionally biased region" description="Basic and acidic residues" evidence="1">
    <location>
        <begin position="701"/>
        <end position="712"/>
    </location>
</feature>
<dbReference type="EMBL" id="JAQHRD010000002">
    <property type="protein sequence ID" value="KAJ6444890.1"/>
    <property type="molecule type" value="Genomic_DNA"/>
</dbReference>
<accession>A0AB34G0H2</accession>
<comment type="caution">
    <text evidence="2">The sequence shown here is derived from an EMBL/GenBank/DDBJ whole genome shotgun (WGS) entry which is preliminary data.</text>
</comment>
<evidence type="ECO:0000313" key="2">
    <source>
        <dbReference type="EMBL" id="KAJ6444890.1"/>
    </source>
</evidence>
<feature type="region of interest" description="Disordered" evidence="1">
    <location>
        <begin position="768"/>
        <end position="846"/>
    </location>
</feature>
<feature type="compositionally biased region" description="Pro residues" evidence="1">
    <location>
        <begin position="729"/>
        <end position="739"/>
    </location>
</feature>
<reference evidence="2" key="1">
    <citation type="submission" date="2023-01" db="EMBL/GenBank/DDBJ databases">
        <title>The growth and conidiation of Purpureocillium lavendulum are regulated by nitrogen source and histone H3K14 acetylation.</title>
        <authorList>
            <person name="Tang P."/>
            <person name="Han J."/>
            <person name="Zhang C."/>
            <person name="Tang P."/>
            <person name="Qi F."/>
            <person name="Zhang K."/>
            <person name="Liang L."/>
        </authorList>
    </citation>
    <scope>NUCLEOTIDE SEQUENCE</scope>
    <source>
        <strain evidence="2">YMF1.00683</strain>
    </source>
</reference>
<sequence>MDSYERLGSFRSLSVSTSRRDKEVRERRDRLRPQQQQQQSYYPMPSSSYAPLPAGQTSSAWQAGEQKSPGFGYTYPAYSSQPPYDPYAPSYKYSAAESSQREVQPYAPPQEQGGYSYAYPSKYEQPGYQTWTAPKSPRGYRGRADDDDVYADDSTRYTYGAYPPAPNAPYLPPRSPPQQEYGHYYNPYPSTNTQQPAAYGLDGTKTGRRGKGVKQPPPATKEPLTFELNPLEPQDVTIHMSLDATDDLESTLEEFSRLRRLGRFNDAVRHFETRLEHFLDNKYVLTQYGHFLDERVNAKEFAKLARRFPPQPVADSDALQLNWDMLVYLAGLENDIESPVLQDIDKLGDRALDLLQESFPNLDSTEMELLSFVLLAPAASLDDVQERFNPHTFSMLYQHLSSQGLVWELCDLFQALESICGVEAVLLLLIPYSTSDTLTSIKRLATDWDSPDEASMFALVELFTSLALAYMKLPEKREAIDACLGHASKYANRLISVDAANLKTRPCLRYMMAGVIHESYDDSGRRPTPMSLEDDRFGSLFASKQLFPTVGLPFYAPMEDERPLWQPNKTDVSATGKLTTRVVLSAAEDIGDVVLQQACLLEAMMQGEEAPDLVLEKLDALWATLGCGLARQRNLLFRYRLKHTPQSLEELRRDILAQGESGRRSTWQDYAQCMIVRALTPGQRAKQAYKEKAEEIEELLGARDRERQHERGQNATYPTDDAVAVGRAPMPPPPPPLQQPGPVYFNLTVVNPPVELDSAEISGLFGYKAAPRSSTGPPEKQSAGKKKKEVTWKPGARLTTELSSRGSGDGNGNGDVVDDEISANMSAVPDLPLYTPSAHSAWGESD</sequence>
<dbReference type="Proteomes" id="UP001163105">
    <property type="component" value="Unassembled WGS sequence"/>
</dbReference>
<protein>
    <submittedName>
        <fullName evidence="2">Trehalase</fullName>
    </submittedName>
</protein>
<name>A0AB34G0H2_9HYPO</name>
<feature type="region of interest" description="Disordered" evidence="1">
    <location>
        <begin position="1"/>
        <end position="66"/>
    </location>
</feature>
<feature type="compositionally biased region" description="Low complexity" evidence="1">
    <location>
        <begin position="33"/>
        <end position="49"/>
    </location>
</feature>
<gene>
    <name evidence="2" type="ORF">O9K51_03291</name>
</gene>
<organism evidence="2 3">
    <name type="scientific">Purpureocillium lavendulum</name>
    <dbReference type="NCBI Taxonomy" id="1247861"/>
    <lineage>
        <taxon>Eukaryota</taxon>
        <taxon>Fungi</taxon>
        <taxon>Dikarya</taxon>
        <taxon>Ascomycota</taxon>
        <taxon>Pezizomycotina</taxon>
        <taxon>Sordariomycetes</taxon>
        <taxon>Hypocreomycetidae</taxon>
        <taxon>Hypocreales</taxon>
        <taxon>Ophiocordycipitaceae</taxon>
        <taxon>Purpureocillium</taxon>
    </lineage>
</organism>
<dbReference type="AlphaFoldDB" id="A0AB34G0H2"/>
<evidence type="ECO:0000256" key="1">
    <source>
        <dbReference type="SAM" id="MobiDB-lite"/>
    </source>
</evidence>
<evidence type="ECO:0000313" key="3">
    <source>
        <dbReference type="Proteomes" id="UP001163105"/>
    </source>
</evidence>
<feature type="region of interest" description="Disordered" evidence="1">
    <location>
        <begin position="701"/>
        <end position="740"/>
    </location>
</feature>
<keyword evidence="3" id="KW-1185">Reference proteome</keyword>
<proteinExistence type="predicted"/>